<evidence type="ECO:0000313" key="12">
    <source>
        <dbReference type="EMBL" id="AWD32219.1"/>
    </source>
</evidence>
<reference evidence="12 13" key="1">
    <citation type="journal article" date="2018" name="Parasitology">
        <title>The reduced genome of Candidatus Kinetoplastibacterium sorsogonicusi, the endosymbiont of Kentomonas sorsogonicus (Trypanosomatidae): loss of the haem-synthesis pathway.</title>
        <authorList>
            <person name="Silva F.M."/>
            <person name="Kostygov A.Y."/>
            <person name="Spodareva V.V."/>
            <person name="Butenko A."/>
            <person name="Tossou R."/>
            <person name="Lukes J."/>
            <person name="Yurchenko V."/>
            <person name="Alves J.M.P."/>
        </authorList>
    </citation>
    <scope>NUCLEOTIDE SEQUENCE [LARGE SCALE GENOMIC DNA]</scope>
    <source>
        <strain evidence="12 13">MF-08</strain>
    </source>
</reference>
<evidence type="ECO:0000313" key="13">
    <source>
        <dbReference type="Proteomes" id="UP000266796"/>
    </source>
</evidence>
<dbReference type="UniPathway" id="UPA00391"/>
<keyword evidence="7 11" id="KW-0067">ATP-binding</keyword>
<keyword evidence="13" id="KW-1185">Reference proteome</keyword>
<evidence type="ECO:0000256" key="5">
    <source>
        <dbReference type="ARBA" id="ARBA00022785"/>
    </source>
</evidence>
<dbReference type="InterPro" id="IPR018317">
    <property type="entry name" value="QueC"/>
</dbReference>
<dbReference type="EC" id="6.3.4.20" evidence="9 11"/>
<feature type="binding site" evidence="11">
    <location>
        <position position="204"/>
    </location>
    <ligand>
        <name>Zn(2+)</name>
        <dbReference type="ChEBI" id="CHEBI:29105"/>
    </ligand>
</feature>
<feature type="binding site" evidence="11">
    <location>
        <begin position="15"/>
        <end position="25"/>
    </location>
    <ligand>
        <name>ATP</name>
        <dbReference type="ChEBI" id="CHEBI:30616"/>
    </ligand>
</feature>
<dbReference type="EMBL" id="CP025628">
    <property type="protein sequence ID" value="AWD32219.1"/>
    <property type="molecule type" value="Genomic_DNA"/>
</dbReference>
<comment type="catalytic activity">
    <reaction evidence="10 11">
        <text>7-carboxy-7-carbaguanine + NH4(+) + 2 ATP = 7-cyano-7-carbaguanine + 2 AMP + 2 diphosphate + 2 H(+)</text>
        <dbReference type="Rhea" id="RHEA:27982"/>
        <dbReference type="ChEBI" id="CHEBI:15378"/>
        <dbReference type="ChEBI" id="CHEBI:28938"/>
        <dbReference type="ChEBI" id="CHEBI:30616"/>
        <dbReference type="ChEBI" id="CHEBI:33019"/>
        <dbReference type="ChEBI" id="CHEBI:45075"/>
        <dbReference type="ChEBI" id="CHEBI:61036"/>
        <dbReference type="ChEBI" id="CHEBI:456215"/>
        <dbReference type="EC" id="6.3.4.20"/>
    </reaction>
</comment>
<evidence type="ECO:0000256" key="2">
    <source>
        <dbReference type="ARBA" id="ARBA00022598"/>
    </source>
</evidence>
<dbReference type="CDD" id="cd01995">
    <property type="entry name" value="QueC-like"/>
    <property type="match status" value="1"/>
</dbReference>
<dbReference type="Proteomes" id="UP000266796">
    <property type="component" value="Chromosome"/>
</dbReference>
<gene>
    <name evidence="11 12" type="primary">queC</name>
    <name evidence="12" type="ORF">CKSOR_00076</name>
</gene>
<feature type="binding site" evidence="11">
    <location>
        <position position="225"/>
    </location>
    <ligand>
        <name>Zn(2+)</name>
        <dbReference type="ChEBI" id="CHEBI:29105"/>
    </ligand>
</feature>
<dbReference type="AlphaFoldDB" id="A0A3Q8EWP7"/>
<evidence type="ECO:0000256" key="8">
    <source>
        <dbReference type="ARBA" id="ARBA00037993"/>
    </source>
</evidence>
<comment type="pathway">
    <text evidence="1 11">Purine metabolism; 7-cyano-7-deazaguanine biosynthesis.</text>
</comment>
<dbReference type="GO" id="GO:0008616">
    <property type="term" value="P:tRNA queuosine(34) biosynthetic process"/>
    <property type="evidence" value="ECO:0007669"/>
    <property type="project" value="UniProtKB-UniRule"/>
</dbReference>
<evidence type="ECO:0000256" key="1">
    <source>
        <dbReference type="ARBA" id="ARBA00005061"/>
    </source>
</evidence>
<dbReference type="PANTHER" id="PTHR42914:SF1">
    <property type="entry name" value="7-CYANO-7-DEAZAGUANINE SYNTHASE"/>
    <property type="match status" value="1"/>
</dbReference>
<dbReference type="SUPFAM" id="SSF52402">
    <property type="entry name" value="Adenine nucleotide alpha hydrolases-like"/>
    <property type="match status" value="1"/>
</dbReference>
<accession>A0A3Q8EWP7</accession>
<dbReference type="GO" id="GO:0008270">
    <property type="term" value="F:zinc ion binding"/>
    <property type="evidence" value="ECO:0007669"/>
    <property type="project" value="UniProtKB-UniRule"/>
</dbReference>
<evidence type="ECO:0000256" key="3">
    <source>
        <dbReference type="ARBA" id="ARBA00022723"/>
    </source>
</evidence>
<comment type="similarity">
    <text evidence="8 11">Belongs to the QueC family.</text>
</comment>
<keyword evidence="4 11" id="KW-0547">Nucleotide-binding</keyword>
<feature type="binding site" evidence="11">
    <location>
        <position position="222"/>
    </location>
    <ligand>
        <name>Zn(2+)</name>
        <dbReference type="ChEBI" id="CHEBI:29105"/>
    </ligand>
</feature>
<dbReference type="Pfam" id="PF06508">
    <property type="entry name" value="QueC"/>
    <property type="match status" value="1"/>
</dbReference>
<dbReference type="RefSeq" id="WP_108673643.1">
    <property type="nucleotide sequence ID" value="NZ_CP025628.1"/>
</dbReference>
<proteinExistence type="inferred from homology"/>
<evidence type="ECO:0000256" key="11">
    <source>
        <dbReference type="HAMAP-Rule" id="MF_01633"/>
    </source>
</evidence>
<keyword evidence="6 11" id="KW-0862">Zinc</keyword>
<dbReference type="PANTHER" id="PTHR42914">
    <property type="entry name" value="7-CYANO-7-DEAZAGUANINE SYNTHASE"/>
    <property type="match status" value="1"/>
</dbReference>
<dbReference type="GO" id="GO:0005524">
    <property type="term" value="F:ATP binding"/>
    <property type="evidence" value="ECO:0007669"/>
    <property type="project" value="UniProtKB-UniRule"/>
</dbReference>
<protein>
    <recommendedName>
        <fullName evidence="9 11">7-cyano-7-deazaguanine synthase</fullName>
        <ecNumber evidence="9 11">6.3.4.20</ecNumber>
    </recommendedName>
    <alternativeName>
        <fullName evidence="11">7-cyano-7-carbaguanine synthase</fullName>
    </alternativeName>
    <alternativeName>
        <fullName evidence="11">PreQ(0) synthase</fullName>
    </alternativeName>
    <alternativeName>
        <fullName evidence="11">Queuosine biosynthesis protein QueC</fullName>
    </alternativeName>
</protein>
<name>A0A3Q8EWP7_9PROT</name>
<evidence type="ECO:0000256" key="7">
    <source>
        <dbReference type="ARBA" id="ARBA00022840"/>
    </source>
</evidence>
<keyword evidence="2 11" id="KW-0436">Ligase</keyword>
<keyword evidence="5 11" id="KW-0671">Queuosine biosynthesis</keyword>
<dbReference type="GO" id="GO:0016879">
    <property type="term" value="F:ligase activity, forming carbon-nitrogen bonds"/>
    <property type="evidence" value="ECO:0007669"/>
    <property type="project" value="UniProtKB-UniRule"/>
</dbReference>
<feature type="binding site" evidence="11">
    <location>
        <position position="219"/>
    </location>
    <ligand>
        <name>Zn(2+)</name>
        <dbReference type="ChEBI" id="CHEBI:29105"/>
    </ligand>
</feature>
<comment type="cofactor">
    <cofactor evidence="11">
        <name>Zn(2+)</name>
        <dbReference type="ChEBI" id="CHEBI:29105"/>
    </cofactor>
    <text evidence="11">Binds 1 zinc ion per subunit.</text>
</comment>
<keyword evidence="3 11" id="KW-0479">Metal-binding</keyword>
<dbReference type="HAMAP" id="MF_01633">
    <property type="entry name" value="QueC"/>
    <property type="match status" value="1"/>
</dbReference>
<dbReference type="OrthoDB" id="9789567at2"/>
<dbReference type="InterPro" id="IPR014729">
    <property type="entry name" value="Rossmann-like_a/b/a_fold"/>
</dbReference>
<evidence type="ECO:0000256" key="6">
    <source>
        <dbReference type="ARBA" id="ARBA00022833"/>
    </source>
</evidence>
<evidence type="ECO:0000256" key="4">
    <source>
        <dbReference type="ARBA" id="ARBA00022741"/>
    </source>
</evidence>
<comment type="function">
    <text evidence="11">Catalyzes the ATP-dependent conversion of 7-carboxy-7-deazaguanine (CDG) to 7-cyano-7-deazaguanine (preQ(0)).</text>
</comment>
<dbReference type="PIRSF" id="PIRSF006293">
    <property type="entry name" value="ExsB"/>
    <property type="match status" value="1"/>
</dbReference>
<sequence length="241" mass="27400">MVIYGKKSHISVSLFSGGQDSSICLAWALDNYDYVETIGFNYGQRHIVEMEARKNIINAIKKKFPNFSKKIGTDTILEIDFIKKLCKTSLTEVNKITYDHNNIPSTFVPGRNLLFLTAAASLCFVKNINVIIGGMCESDFSNYPDCTERSVISMENALKIGLGNMNLKIQTPLMHINKAYSWKLAYSIGKELLVNIILEYSHTCYLGDRSNRYEWGYGCGKCPACILRRNGWIEWNLIKKH</sequence>
<evidence type="ECO:0000256" key="10">
    <source>
        <dbReference type="ARBA" id="ARBA00047890"/>
    </source>
</evidence>
<dbReference type="KEGG" id="kso:CKSOR_00076"/>
<dbReference type="Gene3D" id="3.40.50.620">
    <property type="entry name" value="HUPs"/>
    <property type="match status" value="1"/>
</dbReference>
<evidence type="ECO:0000256" key="9">
    <source>
        <dbReference type="ARBA" id="ARBA00039149"/>
    </source>
</evidence>
<organism evidence="12 13">
    <name type="scientific">Candidatus Kinetoplastidibacterium kentomonadis</name>
    <dbReference type="NCBI Taxonomy" id="1576550"/>
    <lineage>
        <taxon>Bacteria</taxon>
        <taxon>Pseudomonadati</taxon>
        <taxon>Pseudomonadota</taxon>
        <taxon>Betaproteobacteria</taxon>
        <taxon>Candidatus Kinetoplastidibacterium</taxon>
    </lineage>
</organism>
<dbReference type="NCBIfam" id="TIGR00364">
    <property type="entry name" value="7-cyano-7-deazaguanine synthase QueC"/>
    <property type="match status" value="1"/>
</dbReference>